<gene>
    <name evidence="9" type="primary">gltD</name>
    <name evidence="9" type="ORF">GCM10007420_01510</name>
</gene>
<keyword evidence="1" id="KW-0004">4Fe-4S</keyword>
<dbReference type="PANTHER" id="PTHR42783">
    <property type="entry name" value="GLUTAMATE SYNTHASE [NADPH] SMALL CHAIN"/>
    <property type="match status" value="1"/>
</dbReference>
<dbReference type="SUPFAM" id="SSF46548">
    <property type="entry name" value="alpha-helical ferredoxin"/>
    <property type="match status" value="1"/>
</dbReference>
<dbReference type="NCBIfam" id="TIGR01318">
    <property type="entry name" value="gltD_gamma_fam"/>
    <property type="match status" value="1"/>
</dbReference>
<feature type="region of interest" description="Disordered" evidence="6">
    <location>
        <begin position="1"/>
        <end position="22"/>
    </location>
</feature>
<dbReference type="SUPFAM" id="SSF51971">
    <property type="entry name" value="Nucleotide-binding domain"/>
    <property type="match status" value="2"/>
</dbReference>
<keyword evidence="2" id="KW-0479">Metal-binding</keyword>
<dbReference type="Pfam" id="PF07992">
    <property type="entry name" value="Pyr_redox_2"/>
    <property type="match status" value="1"/>
</dbReference>
<dbReference type="Gene3D" id="1.10.1060.10">
    <property type="entry name" value="Alpha-helical ferredoxin"/>
    <property type="match status" value="1"/>
</dbReference>
<dbReference type="InterPro" id="IPR036188">
    <property type="entry name" value="FAD/NAD-bd_sf"/>
</dbReference>
<evidence type="ECO:0000259" key="8">
    <source>
        <dbReference type="Pfam" id="PF14691"/>
    </source>
</evidence>
<evidence type="ECO:0000313" key="9">
    <source>
        <dbReference type="EMBL" id="GGG90168.1"/>
    </source>
</evidence>
<comment type="caution">
    <text evidence="9">The sequence shown here is derived from an EMBL/GenBank/DDBJ whole genome shotgun (WGS) entry which is preliminary data.</text>
</comment>
<dbReference type="Pfam" id="PF14691">
    <property type="entry name" value="Fer4_20"/>
    <property type="match status" value="1"/>
</dbReference>
<evidence type="ECO:0000256" key="4">
    <source>
        <dbReference type="ARBA" id="ARBA00023004"/>
    </source>
</evidence>
<evidence type="ECO:0000256" key="2">
    <source>
        <dbReference type="ARBA" id="ARBA00022723"/>
    </source>
</evidence>
<dbReference type="EMBL" id="BMFS01000001">
    <property type="protein sequence ID" value="GGG90168.1"/>
    <property type="molecule type" value="Genomic_DNA"/>
</dbReference>
<feature type="domain" description="FAD/NAD(P)-binding" evidence="7">
    <location>
        <begin position="145"/>
        <end position="451"/>
    </location>
</feature>
<dbReference type="PRINTS" id="PR00419">
    <property type="entry name" value="ADXRDTASE"/>
</dbReference>
<dbReference type="Gene3D" id="3.50.50.60">
    <property type="entry name" value="FAD/NAD(P)-binding domain"/>
    <property type="match status" value="2"/>
</dbReference>
<name>A0ABQ1XF59_9PROT</name>
<keyword evidence="10" id="KW-1185">Reference proteome</keyword>
<dbReference type="InterPro" id="IPR028261">
    <property type="entry name" value="DPD_II"/>
</dbReference>
<sequence length="478" mass="51499">MLRFTELDQSYPAKRPAKERRKDFDEIYGPFNPKAGADQAARCSQCGVPFCQSGCPLHNDIPDWLMLAAEGRMEEAWERSSATSTMPEICGRICPQDRLCEGSCVIEQSGHGAVTIGAVETHITETAWKEGWIQPIRVKRETGFSVGVVGAGPAGLAAAERLREQGHSVTIYDRHDRAGGLLIYGIPNFKLDKSVVERRTQRLQKSGVAFQLNTELGRDVSLEELRERHDAVFLAIGTYKARALTCPGAGSDGLIPALDYLTASNRRGFGETIADEARLQAKGRKVVVIGGGDTAMDCVRTAIRQGAASVTCLYRRDRENMPGSLREVTHAEEEGVVFEWLSAPLALKGDATTLSGVRVQRMGLGAPDRDGRRQPIVLEGAETDLDGDLVIAALGYEAEDVDAACGGGGPVLTPRGTVRVTERCRTSIPGVYAGGDIVRGASLVVWAIKDGQDAAATIHADLMARAESAQTRELEPAE</sequence>
<dbReference type="Proteomes" id="UP000648722">
    <property type="component" value="Unassembled WGS sequence"/>
</dbReference>
<feature type="domain" description="Dihydroprymidine dehydrogenase" evidence="8">
    <location>
        <begin position="20"/>
        <end position="131"/>
    </location>
</feature>
<protein>
    <submittedName>
        <fullName evidence="9">Oxidoreductase</fullName>
    </submittedName>
</protein>
<dbReference type="RefSeq" id="WP_188450639.1">
    <property type="nucleotide sequence ID" value="NZ_BMFS01000001.1"/>
</dbReference>
<organism evidence="9 10">
    <name type="scientific">Glycocaulis albus</name>
    <dbReference type="NCBI Taxonomy" id="1382801"/>
    <lineage>
        <taxon>Bacteria</taxon>
        <taxon>Pseudomonadati</taxon>
        <taxon>Pseudomonadota</taxon>
        <taxon>Alphaproteobacteria</taxon>
        <taxon>Maricaulales</taxon>
        <taxon>Maricaulaceae</taxon>
        <taxon>Glycocaulis</taxon>
    </lineage>
</organism>
<reference evidence="10" key="1">
    <citation type="journal article" date="2019" name="Int. J. Syst. Evol. Microbiol.">
        <title>The Global Catalogue of Microorganisms (GCM) 10K type strain sequencing project: providing services to taxonomists for standard genome sequencing and annotation.</title>
        <authorList>
            <consortium name="The Broad Institute Genomics Platform"/>
            <consortium name="The Broad Institute Genome Sequencing Center for Infectious Disease"/>
            <person name="Wu L."/>
            <person name="Ma J."/>
        </authorList>
    </citation>
    <scope>NUCLEOTIDE SEQUENCE [LARGE SCALE GENOMIC DNA]</scope>
    <source>
        <strain evidence="10">CGMCC 1.12766</strain>
    </source>
</reference>
<dbReference type="InterPro" id="IPR023753">
    <property type="entry name" value="FAD/NAD-binding_dom"/>
</dbReference>
<dbReference type="InterPro" id="IPR006006">
    <property type="entry name" value="GltD-like"/>
</dbReference>
<keyword evidence="3" id="KW-0560">Oxidoreductase</keyword>
<dbReference type="PANTHER" id="PTHR42783:SF3">
    <property type="entry name" value="GLUTAMATE SYNTHASE [NADPH] SMALL CHAIN-RELATED"/>
    <property type="match status" value="1"/>
</dbReference>
<evidence type="ECO:0000259" key="7">
    <source>
        <dbReference type="Pfam" id="PF07992"/>
    </source>
</evidence>
<dbReference type="InterPro" id="IPR009051">
    <property type="entry name" value="Helical_ferredxn"/>
</dbReference>
<keyword evidence="4" id="KW-0408">Iron</keyword>
<evidence type="ECO:0000313" key="10">
    <source>
        <dbReference type="Proteomes" id="UP000648722"/>
    </source>
</evidence>
<keyword evidence="5" id="KW-0411">Iron-sulfur</keyword>
<accession>A0ABQ1XF59</accession>
<evidence type="ECO:0000256" key="1">
    <source>
        <dbReference type="ARBA" id="ARBA00022485"/>
    </source>
</evidence>
<proteinExistence type="predicted"/>
<evidence type="ECO:0000256" key="5">
    <source>
        <dbReference type="ARBA" id="ARBA00023014"/>
    </source>
</evidence>
<evidence type="ECO:0000256" key="6">
    <source>
        <dbReference type="SAM" id="MobiDB-lite"/>
    </source>
</evidence>
<evidence type="ECO:0000256" key="3">
    <source>
        <dbReference type="ARBA" id="ARBA00023002"/>
    </source>
</evidence>